<keyword evidence="3" id="KW-0285">Flavoprotein</keyword>
<dbReference type="EMBL" id="QRCM01000001">
    <property type="protein sequence ID" value="TXG89201.1"/>
    <property type="molecule type" value="Genomic_DNA"/>
</dbReference>
<dbReference type="Pfam" id="PF02771">
    <property type="entry name" value="Acyl-CoA_dh_N"/>
    <property type="match status" value="1"/>
</dbReference>
<dbReference type="Gene3D" id="1.10.540.10">
    <property type="entry name" value="Acyl-CoA dehydrogenase/oxidase, N-terminal domain"/>
    <property type="match status" value="1"/>
</dbReference>
<organism evidence="8 9">
    <name type="scientific">Rhodococcus rhodnii</name>
    <dbReference type="NCBI Taxonomy" id="38312"/>
    <lineage>
        <taxon>Bacteria</taxon>
        <taxon>Bacillati</taxon>
        <taxon>Actinomycetota</taxon>
        <taxon>Actinomycetes</taxon>
        <taxon>Mycobacteriales</taxon>
        <taxon>Nocardiaceae</taxon>
        <taxon>Rhodococcus</taxon>
    </lineage>
</organism>
<dbReference type="InterPro" id="IPR036250">
    <property type="entry name" value="AcylCo_DH-like_C"/>
</dbReference>
<evidence type="ECO:0000256" key="2">
    <source>
        <dbReference type="ARBA" id="ARBA00009347"/>
    </source>
</evidence>
<sequence>MRFTPSPDHRDFAASIGALLAKSDVPAAARSWADGDTAPGLAVWDKLAATGVTALLVDDDHGGMGADAVDMVIAVEHLGRHAVPGPVADTIAAAPVLLAGAPDRLGAVASGSLVSVAAPPVVPFALDADAASLVLLASGDGVALAAPGDPQPSVDPARRLFRVTAEQELGGADVASAIDHGALATAAQLLGLGGHLLETSTEYATSRKQFGTAIGTFQAIKHHLAEVAVGIEMARPLLHGAAVALRDRDPESGRDISAAKVACGDAAYRAARIALQVHGAIGYTQEYDLSLWLTKVRALVTAWGTPAWHRERVALAVAS</sequence>
<dbReference type="GO" id="GO:0003995">
    <property type="term" value="F:acyl-CoA dehydrogenase activity"/>
    <property type="evidence" value="ECO:0007669"/>
    <property type="project" value="TreeGrafter"/>
</dbReference>
<dbReference type="Pfam" id="PF00441">
    <property type="entry name" value="Acyl-CoA_dh_1"/>
    <property type="match status" value="1"/>
</dbReference>
<proteinExistence type="inferred from homology"/>
<evidence type="ECO:0000256" key="3">
    <source>
        <dbReference type="ARBA" id="ARBA00022630"/>
    </source>
</evidence>
<dbReference type="InterPro" id="IPR013786">
    <property type="entry name" value="AcylCoA_DH/ox_N"/>
</dbReference>
<dbReference type="PANTHER" id="PTHR43884">
    <property type="entry name" value="ACYL-COA DEHYDROGENASE"/>
    <property type="match status" value="1"/>
</dbReference>
<keyword evidence="5" id="KW-0560">Oxidoreductase</keyword>
<name>A0A6P2CBZ3_9NOCA</name>
<dbReference type="RefSeq" id="WP_010840332.1">
    <property type="nucleotide sequence ID" value="NZ_QRCM01000001.1"/>
</dbReference>
<dbReference type="InterPro" id="IPR009075">
    <property type="entry name" value="AcylCo_DH/oxidase_C"/>
</dbReference>
<evidence type="ECO:0000256" key="1">
    <source>
        <dbReference type="ARBA" id="ARBA00001974"/>
    </source>
</evidence>
<dbReference type="InterPro" id="IPR037069">
    <property type="entry name" value="AcylCoA_DH/ox_N_sf"/>
</dbReference>
<protein>
    <submittedName>
        <fullName evidence="8">Acyl-CoA dehydrogenase</fullName>
    </submittedName>
</protein>
<dbReference type="InterPro" id="IPR009100">
    <property type="entry name" value="AcylCoA_DH/oxidase_NM_dom_sf"/>
</dbReference>
<dbReference type="PANTHER" id="PTHR43884:SF20">
    <property type="entry name" value="ACYL-COA DEHYDROGENASE FADE28"/>
    <property type="match status" value="1"/>
</dbReference>
<dbReference type="AlphaFoldDB" id="A0A6P2CBZ3"/>
<dbReference type="Gene3D" id="1.20.140.10">
    <property type="entry name" value="Butyryl-CoA Dehydrogenase, subunit A, domain 3"/>
    <property type="match status" value="1"/>
</dbReference>
<evidence type="ECO:0000259" key="6">
    <source>
        <dbReference type="Pfam" id="PF00441"/>
    </source>
</evidence>
<comment type="similarity">
    <text evidence="2">Belongs to the acyl-CoA dehydrogenase family.</text>
</comment>
<accession>A0A6P2CBZ3</accession>
<comment type="cofactor">
    <cofactor evidence="1">
        <name>FAD</name>
        <dbReference type="ChEBI" id="CHEBI:57692"/>
    </cofactor>
</comment>
<evidence type="ECO:0000313" key="8">
    <source>
        <dbReference type="EMBL" id="TXG89201.1"/>
    </source>
</evidence>
<keyword evidence="4" id="KW-0274">FAD</keyword>
<evidence type="ECO:0000256" key="5">
    <source>
        <dbReference type="ARBA" id="ARBA00023002"/>
    </source>
</evidence>
<evidence type="ECO:0000256" key="4">
    <source>
        <dbReference type="ARBA" id="ARBA00022827"/>
    </source>
</evidence>
<comment type="caution">
    <text evidence="8">The sequence shown here is derived from an EMBL/GenBank/DDBJ whole genome shotgun (WGS) entry which is preliminary data.</text>
</comment>
<dbReference type="GO" id="GO:0050660">
    <property type="term" value="F:flavin adenine dinucleotide binding"/>
    <property type="evidence" value="ECO:0007669"/>
    <property type="project" value="InterPro"/>
</dbReference>
<evidence type="ECO:0000313" key="9">
    <source>
        <dbReference type="Proteomes" id="UP000471120"/>
    </source>
</evidence>
<feature type="domain" description="Acyl-CoA dehydrogenase/oxidase C-terminal" evidence="6">
    <location>
        <begin position="174"/>
        <end position="315"/>
    </location>
</feature>
<evidence type="ECO:0000259" key="7">
    <source>
        <dbReference type="Pfam" id="PF02771"/>
    </source>
</evidence>
<dbReference type="SUPFAM" id="SSF56645">
    <property type="entry name" value="Acyl-CoA dehydrogenase NM domain-like"/>
    <property type="match status" value="1"/>
</dbReference>
<reference evidence="8 9" key="1">
    <citation type="submission" date="2018-07" db="EMBL/GenBank/DDBJ databases">
        <title>Genome sequence of Rhodococcus rhodnii ATCC 35071 from Rhodnius prolixus.</title>
        <authorList>
            <person name="Patel V."/>
            <person name="Vogel K.J."/>
        </authorList>
    </citation>
    <scope>NUCLEOTIDE SEQUENCE [LARGE SCALE GENOMIC DNA]</scope>
    <source>
        <strain evidence="8 9">ATCC 35071</strain>
    </source>
</reference>
<gene>
    <name evidence="8" type="ORF">DW322_01750</name>
</gene>
<feature type="domain" description="Acyl-CoA dehydrogenase/oxidase N-terminal" evidence="7">
    <location>
        <begin position="6"/>
        <end position="100"/>
    </location>
</feature>
<dbReference type="SUPFAM" id="SSF47203">
    <property type="entry name" value="Acyl-CoA dehydrogenase C-terminal domain-like"/>
    <property type="match status" value="1"/>
</dbReference>
<dbReference type="Proteomes" id="UP000471120">
    <property type="component" value="Unassembled WGS sequence"/>
</dbReference>